<dbReference type="AlphaFoldDB" id="A0A848KFT5"/>
<dbReference type="GO" id="GO:0016791">
    <property type="term" value="F:phosphatase activity"/>
    <property type="evidence" value="ECO:0007669"/>
    <property type="project" value="TreeGrafter"/>
</dbReference>
<feature type="domain" description="Calcineurin-like phosphoesterase" evidence="1">
    <location>
        <begin position="11"/>
        <end position="138"/>
    </location>
</feature>
<reference evidence="2 3" key="1">
    <citation type="submission" date="2019-05" db="EMBL/GenBank/DDBJ databases">
        <authorList>
            <person name="Lee S.D."/>
        </authorList>
    </citation>
    <scope>NUCLEOTIDE SEQUENCE [LARGE SCALE GENOMIC DNA]</scope>
    <source>
        <strain evidence="2 3">YC2-7</strain>
    </source>
</reference>
<evidence type="ECO:0000313" key="3">
    <source>
        <dbReference type="Proteomes" id="UP000535543"/>
    </source>
</evidence>
<dbReference type="InterPro" id="IPR050126">
    <property type="entry name" value="Ap4A_hydrolase"/>
</dbReference>
<proteinExistence type="predicted"/>
<sequence>MVRFGIGVTPRVAVIGDVHGQLAALRYELVRLGADPHTGDLPDDLTVVQVGDIVHRGPHSGGVVMLIDRYLREQPGRWIQLVGNHEAFYLGDRSFVWTDRVDGDTATTVQRWWAEGSMHVAAALPTTVGDYLVTHAGLTAGFWRAALDMPTSAANAATALNRLGAGGARKVFRPGAMLGRRRSGSAGPVWADAADELVPSWFQAQMPFSQVHGHCTVTDWDTGLPRGSDEVKANTITNPIARHEVTTLRGGRIIGIDPCHGAAAAPLWAAWEAALVGPVIT</sequence>
<dbReference type="EMBL" id="VCQU01000006">
    <property type="protein sequence ID" value="NMN97159.1"/>
    <property type="molecule type" value="Genomic_DNA"/>
</dbReference>
<protein>
    <recommendedName>
        <fullName evidence="1">Calcineurin-like phosphoesterase domain-containing protein</fullName>
    </recommendedName>
</protein>
<dbReference type="GO" id="GO:0005737">
    <property type="term" value="C:cytoplasm"/>
    <property type="evidence" value="ECO:0007669"/>
    <property type="project" value="TreeGrafter"/>
</dbReference>
<evidence type="ECO:0000259" key="1">
    <source>
        <dbReference type="Pfam" id="PF00149"/>
    </source>
</evidence>
<dbReference type="PANTHER" id="PTHR42850">
    <property type="entry name" value="METALLOPHOSPHOESTERASE"/>
    <property type="match status" value="1"/>
</dbReference>
<accession>A0A848KFT5</accession>
<dbReference type="InterPro" id="IPR004843">
    <property type="entry name" value="Calcineurin-like_PHP"/>
</dbReference>
<evidence type="ECO:0000313" key="2">
    <source>
        <dbReference type="EMBL" id="NMN97159.1"/>
    </source>
</evidence>
<name>A0A848KFT5_9NOCA</name>
<dbReference type="SUPFAM" id="SSF56300">
    <property type="entry name" value="Metallo-dependent phosphatases"/>
    <property type="match status" value="1"/>
</dbReference>
<keyword evidence="3" id="KW-1185">Reference proteome</keyword>
<dbReference type="Proteomes" id="UP000535543">
    <property type="component" value="Unassembled WGS sequence"/>
</dbReference>
<comment type="caution">
    <text evidence="2">The sequence shown here is derived from an EMBL/GenBank/DDBJ whole genome shotgun (WGS) entry which is preliminary data.</text>
</comment>
<dbReference type="Pfam" id="PF00149">
    <property type="entry name" value="Metallophos"/>
    <property type="match status" value="1"/>
</dbReference>
<dbReference type="InterPro" id="IPR029052">
    <property type="entry name" value="Metallo-depent_PP-like"/>
</dbReference>
<organism evidence="2 3">
    <name type="scientific">Antrihabitans stalactiti</name>
    <dbReference type="NCBI Taxonomy" id="2584121"/>
    <lineage>
        <taxon>Bacteria</taxon>
        <taxon>Bacillati</taxon>
        <taxon>Actinomycetota</taxon>
        <taxon>Actinomycetes</taxon>
        <taxon>Mycobacteriales</taxon>
        <taxon>Nocardiaceae</taxon>
        <taxon>Antrihabitans</taxon>
    </lineage>
</organism>
<reference evidence="2 3" key="2">
    <citation type="submission" date="2020-06" db="EMBL/GenBank/DDBJ databases">
        <title>Antribacter stalactiti gen. nov., sp. nov., a new member of the family Nacardiaceae isolated from a cave.</title>
        <authorList>
            <person name="Kim I.S."/>
        </authorList>
    </citation>
    <scope>NUCLEOTIDE SEQUENCE [LARGE SCALE GENOMIC DNA]</scope>
    <source>
        <strain evidence="2 3">YC2-7</strain>
    </source>
</reference>
<dbReference type="Gene3D" id="3.60.21.10">
    <property type="match status" value="1"/>
</dbReference>
<gene>
    <name evidence="2" type="ORF">FGL95_19150</name>
</gene>